<proteinExistence type="predicted"/>
<evidence type="ECO:0000259" key="12">
    <source>
        <dbReference type="Pfam" id="PF01435"/>
    </source>
</evidence>
<dbReference type="Gene3D" id="3.30.2010.10">
    <property type="entry name" value="Metalloproteases ('zincins'), catalytic domain"/>
    <property type="match status" value="1"/>
</dbReference>
<keyword evidence="10 11" id="KW-0472">Membrane</keyword>
<gene>
    <name evidence="13" type="ORF">F963_03447</name>
</gene>
<dbReference type="Proteomes" id="UP000013270">
    <property type="component" value="Unassembled WGS sequence"/>
</dbReference>
<evidence type="ECO:0000313" key="13">
    <source>
        <dbReference type="EMBL" id="ENV20588.1"/>
    </source>
</evidence>
<evidence type="ECO:0000256" key="2">
    <source>
        <dbReference type="ARBA" id="ARBA00022475"/>
    </source>
</evidence>
<organism evidence="13 14">
    <name type="scientific">Acinetobacter bereziniae NIPH 3</name>
    <dbReference type="NCBI Taxonomy" id="1217651"/>
    <lineage>
        <taxon>Bacteria</taxon>
        <taxon>Pseudomonadati</taxon>
        <taxon>Pseudomonadota</taxon>
        <taxon>Gammaproteobacteria</taxon>
        <taxon>Moraxellales</taxon>
        <taxon>Moraxellaceae</taxon>
        <taxon>Acinetobacter</taxon>
    </lineage>
</organism>
<dbReference type="InterPro" id="IPR050083">
    <property type="entry name" value="HtpX_protease"/>
</dbReference>
<evidence type="ECO:0000256" key="8">
    <source>
        <dbReference type="ARBA" id="ARBA00022989"/>
    </source>
</evidence>
<evidence type="ECO:0000256" key="1">
    <source>
        <dbReference type="ARBA" id="ARBA00001947"/>
    </source>
</evidence>
<comment type="caution">
    <text evidence="13">The sequence shown here is derived from an EMBL/GenBank/DDBJ whole genome shotgun (WGS) entry which is preliminary data.</text>
</comment>
<keyword evidence="3" id="KW-0645">Protease</keyword>
<dbReference type="PANTHER" id="PTHR43221:SF2">
    <property type="entry name" value="PROTEASE HTPX HOMOLOG"/>
    <property type="match status" value="1"/>
</dbReference>
<keyword evidence="9" id="KW-0482">Metalloprotease</keyword>
<comment type="cofactor">
    <cofactor evidence="1">
        <name>Zn(2+)</name>
        <dbReference type="ChEBI" id="CHEBI:29105"/>
    </cofactor>
</comment>
<evidence type="ECO:0000256" key="7">
    <source>
        <dbReference type="ARBA" id="ARBA00022833"/>
    </source>
</evidence>
<reference evidence="13 14" key="1">
    <citation type="submission" date="2013-02" db="EMBL/GenBank/DDBJ databases">
        <title>The Genome Sequence of Acinetobacter bereziniae NIPH 3.</title>
        <authorList>
            <consortium name="The Broad Institute Genome Sequencing Platform"/>
            <consortium name="The Broad Institute Genome Sequencing Center for Infectious Disease"/>
            <person name="Cerqueira G."/>
            <person name="Feldgarden M."/>
            <person name="Courvalin P."/>
            <person name="Perichon B."/>
            <person name="Grillot-Courvalin C."/>
            <person name="Clermont D."/>
            <person name="Rocha E."/>
            <person name="Yoon E.-J."/>
            <person name="Nemec A."/>
            <person name="Walker B."/>
            <person name="Young S.K."/>
            <person name="Zeng Q."/>
            <person name="Gargeya S."/>
            <person name="Fitzgerald M."/>
            <person name="Haas B."/>
            <person name="Abouelleil A."/>
            <person name="Alvarado L."/>
            <person name="Arachchi H.M."/>
            <person name="Berlin A.M."/>
            <person name="Chapman S.B."/>
            <person name="Dewar J."/>
            <person name="Goldberg J."/>
            <person name="Griggs A."/>
            <person name="Gujja S."/>
            <person name="Hansen M."/>
            <person name="Howarth C."/>
            <person name="Imamovic A."/>
            <person name="Larimer J."/>
            <person name="McCowan C."/>
            <person name="Murphy C."/>
            <person name="Neiman D."/>
            <person name="Pearson M."/>
            <person name="Priest M."/>
            <person name="Roberts A."/>
            <person name="Saif S."/>
            <person name="Shea T."/>
            <person name="Sisk P."/>
            <person name="Sykes S."/>
            <person name="Wortman J."/>
            <person name="Nusbaum C."/>
            <person name="Birren B."/>
        </authorList>
    </citation>
    <scope>NUCLEOTIDE SEQUENCE [LARGE SCALE GENOMIC DNA]</scope>
    <source>
        <strain evidence="13 14">NIPH 3</strain>
    </source>
</reference>
<keyword evidence="6" id="KW-0378">Hydrolase</keyword>
<dbReference type="PANTHER" id="PTHR43221">
    <property type="entry name" value="PROTEASE HTPX"/>
    <property type="match status" value="1"/>
</dbReference>
<evidence type="ECO:0000256" key="9">
    <source>
        <dbReference type="ARBA" id="ARBA00023049"/>
    </source>
</evidence>
<keyword evidence="7" id="KW-0862">Zinc</keyword>
<dbReference type="HOGENOM" id="CLU_024494_0_0_6"/>
<dbReference type="AlphaFoldDB" id="N8YM41"/>
<feature type="transmembrane region" description="Helical" evidence="11">
    <location>
        <begin position="54"/>
        <end position="82"/>
    </location>
</feature>
<dbReference type="GO" id="GO:0046872">
    <property type="term" value="F:metal ion binding"/>
    <property type="evidence" value="ECO:0007669"/>
    <property type="project" value="UniProtKB-KW"/>
</dbReference>
<keyword evidence="4 11" id="KW-0812">Transmembrane</keyword>
<name>N8YM41_ACIBZ</name>
<evidence type="ECO:0000256" key="5">
    <source>
        <dbReference type="ARBA" id="ARBA00022723"/>
    </source>
</evidence>
<feature type="transmembrane region" description="Helical" evidence="11">
    <location>
        <begin position="226"/>
        <end position="247"/>
    </location>
</feature>
<keyword evidence="8 11" id="KW-1133">Transmembrane helix</keyword>
<feature type="transmembrane region" description="Helical" evidence="11">
    <location>
        <begin position="20"/>
        <end position="48"/>
    </location>
</feature>
<dbReference type="Pfam" id="PF01435">
    <property type="entry name" value="Peptidase_M48"/>
    <property type="match status" value="1"/>
</dbReference>
<evidence type="ECO:0000256" key="3">
    <source>
        <dbReference type="ARBA" id="ARBA00022670"/>
    </source>
</evidence>
<dbReference type="PATRIC" id="fig|1217651.3.peg.3403"/>
<evidence type="ECO:0000313" key="14">
    <source>
        <dbReference type="Proteomes" id="UP000013270"/>
    </source>
</evidence>
<accession>N8YM41</accession>
<sequence length="635" mass="72243">MRNFTLKDVSHYLIKNKNMLWSASICLLAVILTIFILNTVLGLLVHYVDREQQIWWHVLSPYCVGLIIIIIGWSIAYEFYVFRTGGHSLAKQLKARRLSQIESTPEESVAIHLADKFAETFEIDAPTLYVLPDEVGVNALTAGFHPRDTVIILTWGALQNLDELELYGLLGHEFNQILSGEARENTRLKILYSGLITFSQLGSKIAKQGFNRYNAKGNQHKFETSFVAVGGVIWLLGSMGILINRLIKYFTLGGRTFYNDYKTKKLLLNNANVQTLLRIYVHHAGSQIHSEFSEAIAHMCFANSLSPQSWLNIHPNIEDRIYELNPTLLQDLQLENLKKLRSQPLFSLLRPLEESSGEVYNPWVSPQPLPLLRLSPISFALNDAIKPLNPEVRRQIERSDLIQRAMQTATGSREVMVAILMIRQYREFIPSDAAVSRAIIDSLLSMDGRIHIQIFHDACENLGNMPATSARQFVTKLAKIIQEDGEIGLLDALLIERVKAELHLLPMHTPSSLETVKPQIVRLIDALLHVQQINSANQLDVRYEILERVLSKDELELFEEISDEPIDLGEILNDIAGLLLRDRLSILGVAEICLWNDRIITQDELDVLQLLYWRLGFKSDDIVDQMQKKNSVMII</sequence>
<evidence type="ECO:0000256" key="4">
    <source>
        <dbReference type="ARBA" id="ARBA00022692"/>
    </source>
</evidence>
<keyword evidence="5" id="KW-0479">Metal-binding</keyword>
<evidence type="ECO:0000256" key="6">
    <source>
        <dbReference type="ARBA" id="ARBA00022801"/>
    </source>
</evidence>
<keyword evidence="2" id="KW-1003">Cell membrane</keyword>
<evidence type="ECO:0000256" key="10">
    <source>
        <dbReference type="ARBA" id="ARBA00023136"/>
    </source>
</evidence>
<dbReference type="InterPro" id="IPR001915">
    <property type="entry name" value="Peptidase_M48"/>
</dbReference>
<protein>
    <recommendedName>
        <fullName evidence="12">Peptidase M48 domain-containing protein</fullName>
    </recommendedName>
</protein>
<evidence type="ECO:0000256" key="11">
    <source>
        <dbReference type="SAM" id="Phobius"/>
    </source>
</evidence>
<feature type="domain" description="Peptidase M48" evidence="12">
    <location>
        <begin position="119"/>
        <end position="325"/>
    </location>
</feature>
<dbReference type="GO" id="GO:0006508">
    <property type="term" value="P:proteolysis"/>
    <property type="evidence" value="ECO:0007669"/>
    <property type="project" value="UniProtKB-KW"/>
</dbReference>
<dbReference type="EMBL" id="APPK01000047">
    <property type="protein sequence ID" value="ENV20588.1"/>
    <property type="molecule type" value="Genomic_DNA"/>
</dbReference>
<dbReference type="GO" id="GO:0004222">
    <property type="term" value="F:metalloendopeptidase activity"/>
    <property type="evidence" value="ECO:0007669"/>
    <property type="project" value="InterPro"/>
</dbReference>